<dbReference type="HOGENOM" id="CLU_016141_0_0_1"/>
<proteinExistence type="predicted"/>
<keyword evidence="5" id="KW-0732">Signal</keyword>
<name>S7XGM5_SPRLO</name>
<sequence>MIFKCQKCFESYKYISFYDYMFLFLILTFQLKMDSIVEAEIREIIKDKSSFYNYKGPILKEFENNTSDFCIFDYKCLEIKLKKNIEILPTLVGDCVKIIGFKCNNNSLSKLCINFKNLYCLKSIEFRHQMFKFFPPEIFPLTNLEHIDFSGNLILELPKNLEVFINLSYLIMTNNEIEVIEMNFKKLNKLNKLDLSGNIYIIPQILEPSPYLKHKAFFSLFNNSQIKHLSLREMNIKFIPDDFYIDGLETLFLSSNLISELPESFAKHKNMKDLILFNNHFTQMPKIIYELENLERLSLSSNFIYGEIYIYENTLTKLKLINIRNNKITNFNVCGNSHKSLEIIHMMDNNITKLNKNILFLPLLKDLQIYGNAIEKIDLNNSSYNEIKNIKMDIVDIRVVRNLLNLKNIKTLEINCRNSPDEKGFLDIFYIASEENLIEEINLSNCCLKESLEGMYVFKNLKKISYDRNNIRKVHNVFYGMEALEYLSFEKNRIEYIDGNIFNLSKLKYLNLRDNKLEFLHKGINCANKNLKINFIKNPLKKYGESNKLGFMNISFEISNNMIIRDINGIMTYNRINIENLYNKHNAEKYKWNLSLLTKPIHSQIHELGMNQEELFSYVETTVGKYCDNNTYEKIKKYLLWLYNKSDDQKDQFSEEGKSDIREYMEILFAYIKNNYKENSEYIQELFEILIKQNYLCVDEQFEYLYKTVYILDNACDITTLQKILELNIHMLKYNILHSIVSSGNNLNNHEYCTYYRNMLSNKLGLKKLTSKRLLLDNNKLSESEEYILFLFIKQFSVSSIQESLTKIINDDDTTKQLAIEYILSKHIKKLSFLKKFDSKISELYNDNGISSQGVLFLMKCFSFIKVKTFIN</sequence>
<dbReference type="EMBL" id="ATCN01000958">
    <property type="protein sequence ID" value="EPR78189.1"/>
    <property type="molecule type" value="Genomic_DNA"/>
</dbReference>
<accession>S7XGM5</accession>
<dbReference type="Pfam" id="PF13855">
    <property type="entry name" value="LRR_8"/>
    <property type="match status" value="1"/>
</dbReference>
<protein>
    <submittedName>
        <fullName evidence="12">Leucine rich repeat protein</fullName>
    </submittedName>
</protein>
<dbReference type="InterPro" id="IPR001611">
    <property type="entry name" value="Leu-rich_rpt"/>
</dbReference>
<dbReference type="SMART" id="SM00365">
    <property type="entry name" value="LRR_SD22"/>
    <property type="match status" value="5"/>
</dbReference>
<dbReference type="InterPro" id="IPR003591">
    <property type="entry name" value="Leu-rich_rpt_typical-subtyp"/>
</dbReference>
<dbReference type="STRING" id="1358809.S7XGM5"/>
<evidence type="ECO:0000256" key="8">
    <source>
        <dbReference type="ARBA" id="ARBA00023136"/>
    </source>
</evidence>
<evidence type="ECO:0000256" key="11">
    <source>
        <dbReference type="ARBA" id="ARBA00037847"/>
    </source>
</evidence>
<keyword evidence="3" id="KW-0433">Leucine-rich repeat</keyword>
<dbReference type="VEuPathDB" id="MicrosporidiaDB:SLOPH_2464"/>
<comment type="subcellular location">
    <subcellularLocation>
        <location evidence="1">Cell membrane</location>
    </subcellularLocation>
    <subcellularLocation>
        <location evidence="11">Endomembrane system</location>
        <topology evidence="11">Single-pass membrane protein</topology>
    </subcellularLocation>
</comment>
<keyword evidence="9" id="KW-0675">Receptor</keyword>
<dbReference type="PANTHER" id="PTHR48052">
    <property type="entry name" value="UNNAMED PRODUCT"/>
    <property type="match status" value="1"/>
</dbReference>
<comment type="caution">
    <text evidence="12">The sequence shown here is derived from an EMBL/GenBank/DDBJ whole genome shotgun (WGS) entry which is preliminary data.</text>
</comment>
<reference evidence="13" key="1">
    <citation type="journal article" date="2013" name="PLoS Genet.">
        <title>The genome of Spraguea lophii and the basis of host-microsporidian interactions.</title>
        <authorList>
            <person name="Campbell S.E."/>
            <person name="Williams T.A."/>
            <person name="Yousuf A."/>
            <person name="Soanes D.M."/>
            <person name="Paszkiewicz K.H."/>
            <person name="Williams B.A.P."/>
        </authorList>
    </citation>
    <scope>NUCLEOTIDE SEQUENCE [LARGE SCALE GENOMIC DNA]</scope>
    <source>
        <strain evidence="13">42_110</strain>
    </source>
</reference>
<evidence type="ECO:0000256" key="6">
    <source>
        <dbReference type="ARBA" id="ARBA00022737"/>
    </source>
</evidence>
<dbReference type="InterPro" id="IPR032675">
    <property type="entry name" value="LRR_dom_sf"/>
</dbReference>
<evidence type="ECO:0000256" key="3">
    <source>
        <dbReference type="ARBA" id="ARBA00022614"/>
    </source>
</evidence>
<keyword evidence="4" id="KW-0812">Transmembrane</keyword>
<keyword evidence="13" id="KW-1185">Reference proteome</keyword>
<evidence type="ECO:0000313" key="13">
    <source>
        <dbReference type="Proteomes" id="UP000014978"/>
    </source>
</evidence>
<organism evidence="12 13">
    <name type="scientific">Spraguea lophii (strain 42_110)</name>
    <name type="common">Microsporidian parasite</name>
    <dbReference type="NCBI Taxonomy" id="1358809"/>
    <lineage>
        <taxon>Eukaryota</taxon>
        <taxon>Fungi</taxon>
        <taxon>Fungi incertae sedis</taxon>
        <taxon>Microsporidia</taxon>
        <taxon>Spragueidae</taxon>
        <taxon>Spraguea</taxon>
    </lineage>
</organism>
<evidence type="ECO:0000256" key="4">
    <source>
        <dbReference type="ARBA" id="ARBA00022692"/>
    </source>
</evidence>
<dbReference type="SUPFAM" id="SSF52058">
    <property type="entry name" value="L domain-like"/>
    <property type="match status" value="2"/>
</dbReference>
<evidence type="ECO:0000256" key="7">
    <source>
        <dbReference type="ARBA" id="ARBA00022989"/>
    </source>
</evidence>
<dbReference type="PANTHER" id="PTHR48052:SF8">
    <property type="entry name" value="LRR RECEPTOR-LIKE SERINE_THREONINE-PROTEIN KINASE FLS2"/>
    <property type="match status" value="1"/>
</dbReference>
<dbReference type="Gene3D" id="3.80.10.10">
    <property type="entry name" value="Ribonuclease Inhibitor"/>
    <property type="match status" value="3"/>
</dbReference>
<dbReference type="PROSITE" id="PS51450">
    <property type="entry name" value="LRR"/>
    <property type="match status" value="1"/>
</dbReference>
<keyword evidence="2" id="KW-1003">Cell membrane</keyword>
<keyword evidence="7" id="KW-1133">Transmembrane helix</keyword>
<evidence type="ECO:0000313" key="12">
    <source>
        <dbReference type="EMBL" id="EPR78189.1"/>
    </source>
</evidence>
<evidence type="ECO:0000256" key="2">
    <source>
        <dbReference type="ARBA" id="ARBA00022475"/>
    </source>
</evidence>
<dbReference type="OrthoDB" id="2015831at2759"/>
<dbReference type="InParanoid" id="S7XGM5"/>
<evidence type="ECO:0000256" key="1">
    <source>
        <dbReference type="ARBA" id="ARBA00004236"/>
    </source>
</evidence>
<keyword evidence="10" id="KW-0325">Glycoprotein</keyword>
<dbReference type="GO" id="GO:0005886">
    <property type="term" value="C:plasma membrane"/>
    <property type="evidence" value="ECO:0007669"/>
    <property type="project" value="UniProtKB-SubCell"/>
</dbReference>
<dbReference type="Proteomes" id="UP000014978">
    <property type="component" value="Unassembled WGS sequence"/>
</dbReference>
<evidence type="ECO:0000256" key="10">
    <source>
        <dbReference type="ARBA" id="ARBA00023180"/>
    </source>
</evidence>
<gene>
    <name evidence="12" type="ORF">SLOPH_2464</name>
</gene>
<evidence type="ECO:0000256" key="5">
    <source>
        <dbReference type="ARBA" id="ARBA00022729"/>
    </source>
</evidence>
<keyword evidence="8" id="KW-0472">Membrane</keyword>
<keyword evidence="6" id="KW-0677">Repeat</keyword>
<dbReference type="SMART" id="SM00369">
    <property type="entry name" value="LRR_TYP"/>
    <property type="match status" value="6"/>
</dbReference>
<dbReference type="GO" id="GO:0012505">
    <property type="term" value="C:endomembrane system"/>
    <property type="evidence" value="ECO:0007669"/>
    <property type="project" value="UniProtKB-SubCell"/>
</dbReference>
<evidence type="ECO:0000256" key="9">
    <source>
        <dbReference type="ARBA" id="ARBA00023170"/>
    </source>
</evidence>
<dbReference type="AlphaFoldDB" id="S7XGM5"/>